<evidence type="ECO:0000313" key="1">
    <source>
        <dbReference type="EMBL" id="SEE59265.1"/>
    </source>
</evidence>
<protein>
    <submittedName>
        <fullName evidence="1">Predicted kinase</fullName>
    </submittedName>
</protein>
<accession>A0A1H5K3H1</accession>
<dbReference type="GeneID" id="95516635"/>
<reference evidence="1 2" key="1">
    <citation type="submission" date="2016-10" db="EMBL/GenBank/DDBJ databases">
        <authorList>
            <person name="de Groot N.N."/>
        </authorList>
    </citation>
    <scope>NUCLEOTIDE SEQUENCE [LARGE SCALE GENOMIC DNA]</scope>
    <source>
        <strain evidence="1 2">DSM 40306</strain>
    </source>
</reference>
<keyword evidence="1" id="KW-0418">Kinase</keyword>
<dbReference type="GO" id="GO:0016301">
    <property type="term" value="F:kinase activity"/>
    <property type="evidence" value="ECO:0007669"/>
    <property type="project" value="UniProtKB-KW"/>
</dbReference>
<dbReference type="AlphaFoldDB" id="A0A1H5K3H1"/>
<dbReference type="SUPFAM" id="SSF52540">
    <property type="entry name" value="P-loop containing nucleoside triphosphate hydrolases"/>
    <property type="match status" value="1"/>
</dbReference>
<evidence type="ECO:0000313" key="2">
    <source>
        <dbReference type="Proteomes" id="UP000182375"/>
    </source>
</evidence>
<proteinExistence type="predicted"/>
<keyword evidence="1" id="KW-0808">Transferase</keyword>
<dbReference type="RefSeq" id="WP_074996414.1">
    <property type="nucleotide sequence ID" value="NZ_FNTD01000005.1"/>
</dbReference>
<dbReference type="Pfam" id="PF13671">
    <property type="entry name" value="AAA_33"/>
    <property type="match status" value="1"/>
</dbReference>
<dbReference type="InterPro" id="IPR027417">
    <property type="entry name" value="P-loop_NTPase"/>
</dbReference>
<dbReference type="Gene3D" id="3.40.50.300">
    <property type="entry name" value="P-loop containing nucleotide triphosphate hydrolases"/>
    <property type="match status" value="1"/>
</dbReference>
<organism evidence="1 2">
    <name type="scientific">Streptomyces misionensis</name>
    <dbReference type="NCBI Taxonomy" id="67331"/>
    <lineage>
        <taxon>Bacteria</taxon>
        <taxon>Bacillati</taxon>
        <taxon>Actinomycetota</taxon>
        <taxon>Actinomycetes</taxon>
        <taxon>Kitasatosporales</taxon>
        <taxon>Streptomycetaceae</taxon>
        <taxon>Streptomyces</taxon>
    </lineage>
</organism>
<sequence length="230" mass="25809">MTTLPLDDTLVQVLETKLGSLLQAQRLGTSTPEDRTEITRIMRTLTGRSGPARLILMAGLPGSGKTTLARELERNGFLRLSPDERVWQAHGHYGRDFPRGEYRVRERPILAQIAVELRTALAAGHDVVMDHGFWTVEERREWREIGEQAGAEVVLLYLPGDHDSLWDRIKERNAETFDDPNAMYFSEDDLRRHAGRFVAPGPDEPHLTYDGRPATVLSALSRGDTPESAG</sequence>
<dbReference type="STRING" id="67331.SAMN04490357_7688"/>
<name>A0A1H5K3H1_9ACTN</name>
<dbReference type="EMBL" id="FNTD01000005">
    <property type="protein sequence ID" value="SEE59265.1"/>
    <property type="molecule type" value="Genomic_DNA"/>
</dbReference>
<dbReference type="Proteomes" id="UP000182375">
    <property type="component" value="Unassembled WGS sequence"/>
</dbReference>
<gene>
    <name evidence="1" type="ORF">SAMN04490357_7688</name>
</gene>